<dbReference type="Proteomes" id="UP001072034">
    <property type="component" value="Unassembled WGS sequence"/>
</dbReference>
<feature type="domain" description="Serine aminopeptidase S33" evidence="2">
    <location>
        <begin position="111"/>
        <end position="256"/>
    </location>
</feature>
<protein>
    <submittedName>
        <fullName evidence="3">Alpha/beta hydrolase</fullName>
    </submittedName>
</protein>
<dbReference type="Pfam" id="PF12146">
    <property type="entry name" value="Hydrolase_4"/>
    <property type="match status" value="1"/>
</dbReference>
<feature type="region of interest" description="Disordered" evidence="1">
    <location>
        <begin position="264"/>
        <end position="289"/>
    </location>
</feature>
<organism evidence="3 4">
    <name type="scientific">Actinomyces israelii</name>
    <dbReference type="NCBI Taxonomy" id="1659"/>
    <lineage>
        <taxon>Bacteria</taxon>
        <taxon>Bacillati</taxon>
        <taxon>Actinomycetota</taxon>
        <taxon>Actinomycetes</taxon>
        <taxon>Actinomycetales</taxon>
        <taxon>Actinomycetaceae</taxon>
        <taxon>Actinomyces</taxon>
    </lineage>
</organism>
<dbReference type="EMBL" id="JAPTMY010000006">
    <property type="protein sequence ID" value="MCZ0857229.1"/>
    <property type="molecule type" value="Genomic_DNA"/>
</dbReference>
<keyword evidence="3" id="KW-0378">Hydrolase</keyword>
<dbReference type="InterPro" id="IPR022742">
    <property type="entry name" value="Hydrolase_4"/>
</dbReference>
<dbReference type="InterPro" id="IPR029058">
    <property type="entry name" value="AB_hydrolase_fold"/>
</dbReference>
<feature type="compositionally biased region" description="Low complexity" evidence="1">
    <location>
        <begin position="1"/>
        <end position="14"/>
    </location>
</feature>
<evidence type="ECO:0000256" key="1">
    <source>
        <dbReference type="SAM" id="MobiDB-lite"/>
    </source>
</evidence>
<comment type="caution">
    <text evidence="3">The sequence shown here is derived from an EMBL/GenBank/DDBJ whole genome shotgun (WGS) entry which is preliminary data.</text>
</comment>
<reference evidence="3" key="1">
    <citation type="submission" date="2022-10" db="EMBL/GenBank/DDBJ databases">
        <title>Genome sequence of Actinomyces israelii ATCC 10048.</title>
        <authorList>
            <person name="Watt R.M."/>
            <person name="Tong W.M."/>
        </authorList>
    </citation>
    <scope>NUCLEOTIDE SEQUENCE</scope>
    <source>
        <strain evidence="3">ATCC 10048</strain>
    </source>
</reference>
<gene>
    <name evidence="3" type="ORF">OHJ16_04130</name>
</gene>
<dbReference type="SUPFAM" id="SSF53474">
    <property type="entry name" value="alpha/beta-Hydrolases"/>
    <property type="match status" value="1"/>
</dbReference>
<feature type="compositionally biased region" description="Low complexity" evidence="1">
    <location>
        <begin position="27"/>
        <end position="62"/>
    </location>
</feature>
<name>A0ABT4I690_9ACTO</name>
<feature type="compositionally biased region" description="Pro residues" evidence="1">
    <location>
        <begin position="15"/>
        <end position="26"/>
    </location>
</feature>
<sequence length="435" mass="46247">MTETTPTGPVGPTGPARPAPPAPAPTPASAASTTAPATPAAAPARPHAPDTTTPDTPAPLTTDILGEPWVARRIDVVPNEDAAPGADHAVLVHQRGAVPITPAAGTAGTPRHKRAVLYLHGRNDYFFQTHLADAFLSAGYEFYALDLRTCGRAGVGHPSPHDVRDLRVHDAEIGEALRIIRSEHGHDVVVLNGHSTGGLQAVIWAADHPGSVEAVTLNSPWLQLNASGLMRSYGSAYVDVLSRRRPERVIDNPAEVRARKRLAARAASPGGAQGTVPGAGTAVGTDPETAEPDLYVRSLHRRWGGEWDWDLRLKPSPSFPVRAGFLAGIRRLQREVRHGLGIRVPVLVCCSTTSNGPEASDEEARHSDVVLSVEQIVERAAFLGTDVTIRQIPGGVHDLALSPPPAREEYLATVTGWLAGRLGLAERLRQTGRLR</sequence>
<proteinExistence type="predicted"/>
<evidence type="ECO:0000259" key="2">
    <source>
        <dbReference type="Pfam" id="PF12146"/>
    </source>
</evidence>
<feature type="compositionally biased region" description="Low complexity" evidence="1">
    <location>
        <begin position="264"/>
        <end position="285"/>
    </location>
</feature>
<evidence type="ECO:0000313" key="4">
    <source>
        <dbReference type="Proteomes" id="UP001072034"/>
    </source>
</evidence>
<keyword evidence="4" id="KW-1185">Reference proteome</keyword>
<dbReference type="Gene3D" id="3.40.50.1820">
    <property type="entry name" value="alpha/beta hydrolase"/>
    <property type="match status" value="1"/>
</dbReference>
<accession>A0ABT4I690</accession>
<feature type="region of interest" description="Disordered" evidence="1">
    <location>
        <begin position="1"/>
        <end position="65"/>
    </location>
</feature>
<dbReference type="GO" id="GO:0016787">
    <property type="term" value="F:hydrolase activity"/>
    <property type="evidence" value="ECO:0007669"/>
    <property type="project" value="UniProtKB-KW"/>
</dbReference>
<evidence type="ECO:0000313" key="3">
    <source>
        <dbReference type="EMBL" id="MCZ0857229.1"/>
    </source>
</evidence>
<dbReference type="RefSeq" id="WP_268916865.1">
    <property type="nucleotide sequence ID" value="NZ_JAPTMY010000006.1"/>
</dbReference>